<dbReference type="GO" id="GO:0032958">
    <property type="term" value="P:inositol phosphate biosynthetic process"/>
    <property type="evidence" value="ECO:0007669"/>
    <property type="project" value="InterPro"/>
</dbReference>
<dbReference type="EC" id="2.7.-.-" evidence="4"/>
<feature type="region of interest" description="Disordered" evidence="5">
    <location>
        <begin position="1"/>
        <end position="86"/>
    </location>
</feature>
<dbReference type="PANTHER" id="PTHR12400:SF21">
    <property type="entry name" value="KINASE"/>
    <property type="match status" value="1"/>
</dbReference>
<dbReference type="SUPFAM" id="SSF56104">
    <property type="entry name" value="SAICAR synthase-like"/>
    <property type="match status" value="1"/>
</dbReference>
<dbReference type="GO" id="GO:0000824">
    <property type="term" value="F:inositol-1,4,5,6-tetrakisphosphate 3-kinase activity"/>
    <property type="evidence" value="ECO:0007669"/>
    <property type="project" value="TreeGrafter"/>
</dbReference>
<evidence type="ECO:0000256" key="3">
    <source>
        <dbReference type="ARBA" id="ARBA00022777"/>
    </source>
</evidence>
<feature type="region of interest" description="Disordered" evidence="5">
    <location>
        <begin position="543"/>
        <end position="565"/>
    </location>
</feature>
<dbReference type="GO" id="GO:0005634">
    <property type="term" value="C:nucleus"/>
    <property type="evidence" value="ECO:0007669"/>
    <property type="project" value="TreeGrafter"/>
</dbReference>
<dbReference type="EMBL" id="CAACVR010000040">
    <property type="protein sequence ID" value="VEU23265.1"/>
    <property type="molecule type" value="Genomic_DNA"/>
</dbReference>
<comment type="similarity">
    <text evidence="1 4">Belongs to the inositol phosphokinase (IPK) family.</text>
</comment>
<accession>A0A448YQP7</accession>
<name>A0A448YQP7_BRENA</name>
<dbReference type="InParanoid" id="A0A448YQP7"/>
<gene>
    <name evidence="6" type="ORF">BRENAR_LOCUS3996</name>
</gene>
<dbReference type="GO" id="GO:0008440">
    <property type="term" value="F:inositol-1,4,5-trisphosphate 3-kinase activity"/>
    <property type="evidence" value="ECO:0007669"/>
    <property type="project" value="TreeGrafter"/>
</dbReference>
<feature type="compositionally biased region" description="Low complexity" evidence="5">
    <location>
        <begin position="72"/>
        <end position="83"/>
    </location>
</feature>
<proteinExistence type="inferred from homology"/>
<dbReference type="AlphaFoldDB" id="A0A448YQP7"/>
<keyword evidence="3 4" id="KW-0418">Kinase</keyword>
<dbReference type="GO" id="GO:0046854">
    <property type="term" value="P:phosphatidylinositol phosphate biosynthetic process"/>
    <property type="evidence" value="ECO:0007669"/>
    <property type="project" value="TreeGrafter"/>
</dbReference>
<dbReference type="Proteomes" id="UP000290900">
    <property type="component" value="Unassembled WGS sequence"/>
</dbReference>
<feature type="compositionally biased region" description="Polar residues" evidence="5">
    <location>
        <begin position="1"/>
        <end position="24"/>
    </location>
</feature>
<keyword evidence="7" id="KW-1185">Reference proteome</keyword>
<dbReference type="Pfam" id="PF03770">
    <property type="entry name" value="IPK"/>
    <property type="match status" value="1"/>
</dbReference>
<dbReference type="InterPro" id="IPR005522">
    <property type="entry name" value="IPK"/>
</dbReference>
<dbReference type="InterPro" id="IPR038286">
    <property type="entry name" value="IPK_sf"/>
</dbReference>
<dbReference type="Gene3D" id="3.30.470.160">
    <property type="entry name" value="Inositol polyphosphate kinase"/>
    <property type="match status" value="1"/>
</dbReference>
<keyword evidence="2 4" id="KW-0808">Transferase</keyword>
<evidence type="ECO:0000313" key="6">
    <source>
        <dbReference type="EMBL" id="VEU23265.1"/>
    </source>
</evidence>
<sequence length="853" mass="95244">MNQSPGKLSDGSLHNQAETISISDPITPPSLPSNPSSLLTTPPSANLAGRKAAKSLRLFRSSAEGHHDDDSSQTSTDNSSLSLPSRPLFTRHKSVAVASLVNNSSLNHLKLSSSLRHSSPLDLLGSNSPSAAPGSDLDTVSSAIYFPHAPKNSTVNATPEHLTAAAEFDHAGDDSGEIEEIEEAMEREKKVGAGVDAGADTDVSIAASSTANKLTTTAITITTQTSNLPDEQYPLAVELQPFKNKVGGHTAIFKFSHRAVCKALVNRENRWYENIEQSHPELLKFMPRYIGVLNVRYSTLVDENADNQDSEDITAECEARRKAAKELSDASQAAQKKAISLGRMPEAGPGEELIPEVVLEDNRHIVPESLWSRYSPKRSPELSPEQSEAIELTAGSTTVNRKLQELVLTEVFAPIREYAKHSRHGNHSGRRISSSSSMDGLNGRFITAESSIPDVLGAINRFHRYSTNSITNAQLRDTSSCENSVNVEPSSVHSDDIKLGEEEGVNFPDRETIVTSIREIRKANERSRPIEGEEAMAEYGQLGESVQGKQEDEAAQESGERNEPDDIFLMDEEKIKCQPSITPPHKLRKHTTFERFILLEDLTSGMEHPCVLDLKMGTRQYGIEAKSSKRDSQRKKCRETTSHQLGTRICGMQVWDLKQNRFINRDKYFGRKVRAGKQFVRSLSRFLYDGVSVFSIVKHLPKLIEDLSELEMTFRALKDYRLYGSSILLMYDSKKDSESEQSTLILRLIDFAQCVIPTEPLPNRITYPPTHRGMPDYGYLRGLDSLSFYFRYMYEEYTGEKYTDFSSALKKVTELRRLGGLKNCEWLDKFDEDVECLYEFDVIPKVEYEDVSE</sequence>
<dbReference type="FunCoup" id="A0A448YQP7">
    <property type="interactions" value="200"/>
</dbReference>
<protein>
    <recommendedName>
        <fullName evidence="4">Kinase</fullName>
        <ecNumber evidence="4">2.7.-.-</ecNumber>
    </recommendedName>
</protein>
<organism evidence="6 7">
    <name type="scientific">Brettanomyces naardenensis</name>
    <name type="common">Yeast</name>
    <dbReference type="NCBI Taxonomy" id="13370"/>
    <lineage>
        <taxon>Eukaryota</taxon>
        <taxon>Fungi</taxon>
        <taxon>Dikarya</taxon>
        <taxon>Ascomycota</taxon>
        <taxon>Saccharomycotina</taxon>
        <taxon>Pichiomycetes</taxon>
        <taxon>Pichiales</taxon>
        <taxon>Pichiaceae</taxon>
        <taxon>Brettanomyces</taxon>
    </lineage>
</organism>
<dbReference type="OrthoDB" id="2573163at2759"/>
<dbReference type="STRING" id="13370.A0A448YQP7"/>
<evidence type="ECO:0000256" key="2">
    <source>
        <dbReference type="ARBA" id="ARBA00022679"/>
    </source>
</evidence>
<dbReference type="GO" id="GO:0005737">
    <property type="term" value="C:cytoplasm"/>
    <property type="evidence" value="ECO:0007669"/>
    <property type="project" value="TreeGrafter"/>
</dbReference>
<feature type="compositionally biased region" description="Low complexity" evidence="5">
    <location>
        <begin position="33"/>
        <end position="44"/>
    </location>
</feature>
<evidence type="ECO:0000313" key="7">
    <source>
        <dbReference type="Proteomes" id="UP000290900"/>
    </source>
</evidence>
<evidence type="ECO:0000256" key="5">
    <source>
        <dbReference type="SAM" id="MobiDB-lite"/>
    </source>
</evidence>
<evidence type="ECO:0000256" key="1">
    <source>
        <dbReference type="ARBA" id="ARBA00007374"/>
    </source>
</evidence>
<dbReference type="PANTHER" id="PTHR12400">
    <property type="entry name" value="INOSITOL POLYPHOSPHATE KINASE"/>
    <property type="match status" value="1"/>
</dbReference>
<reference evidence="6 7" key="1">
    <citation type="submission" date="2018-12" db="EMBL/GenBank/DDBJ databases">
        <authorList>
            <person name="Tiukova I."/>
            <person name="Dainat J."/>
        </authorList>
    </citation>
    <scope>NUCLEOTIDE SEQUENCE [LARGE SCALE GENOMIC DNA]</scope>
</reference>
<feature type="non-terminal residue" evidence="6">
    <location>
        <position position="853"/>
    </location>
</feature>
<evidence type="ECO:0000256" key="4">
    <source>
        <dbReference type="RuleBase" id="RU363090"/>
    </source>
</evidence>